<feature type="domain" description="HTH lysR-type" evidence="5">
    <location>
        <begin position="1"/>
        <end position="58"/>
    </location>
</feature>
<dbReference type="STRING" id="33888.A6122_0633"/>
<evidence type="ECO:0000256" key="3">
    <source>
        <dbReference type="ARBA" id="ARBA00023125"/>
    </source>
</evidence>
<keyword evidence="4" id="KW-0804">Transcription</keyword>
<dbReference type="SUPFAM" id="SSF53850">
    <property type="entry name" value="Periplasmic binding protein-like II"/>
    <property type="match status" value="1"/>
</dbReference>
<evidence type="ECO:0000256" key="1">
    <source>
        <dbReference type="ARBA" id="ARBA00009437"/>
    </source>
</evidence>
<gene>
    <name evidence="6" type="ORF">A6122_0633</name>
</gene>
<keyword evidence="3" id="KW-0238">DNA-binding</keyword>
<evidence type="ECO:0000259" key="5">
    <source>
        <dbReference type="PROSITE" id="PS50931"/>
    </source>
</evidence>
<accession>A0A160KRA9</accession>
<evidence type="ECO:0000313" key="6">
    <source>
        <dbReference type="EMBL" id="AND15789.1"/>
    </source>
</evidence>
<dbReference type="RefSeq" id="WP_068251581.1">
    <property type="nucleotide sequence ID" value="NZ_CP015515.1"/>
</dbReference>
<dbReference type="GO" id="GO:0003700">
    <property type="term" value="F:DNA-binding transcription factor activity"/>
    <property type="evidence" value="ECO:0007669"/>
    <property type="project" value="InterPro"/>
</dbReference>
<evidence type="ECO:0000256" key="4">
    <source>
        <dbReference type="ARBA" id="ARBA00023163"/>
    </source>
</evidence>
<dbReference type="GO" id="GO:0032993">
    <property type="term" value="C:protein-DNA complex"/>
    <property type="evidence" value="ECO:0007669"/>
    <property type="project" value="TreeGrafter"/>
</dbReference>
<dbReference type="InterPro" id="IPR000847">
    <property type="entry name" value="LysR_HTH_N"/>
</dbReference>
<dbReference type="Gene3D" id="3.40.190.10">
    <property type="entry name" value="Periplasmic binding protein-like II"/>
    <property type="match status" value="2"/>
</dbReference>
<dbReference type="PROSITE" id="PS50931">
    <property type="entry name" value="HTH_LYSR"/>
    <property type="match status" value="1"/>
</dbReference>
<dbReference type="Proteomes" id="UP000077071">
    <property type="component" value="Chromosome"/>
</dbReference>
<evidence type="ECO:0000313" key="7">
    <source>
        <dbReference type="Proteomes" id="UP000077071"/>
    </source>
</evidence>
<dbReference type="GO" id="GO:0003677">
    <property type="term" value="F:DNA binding"/>
    <property type="evidence" value="ECO:0007669"/>
    <property type="project" value="UniProtKB-KW"/>
</dbReference>
<dbReference type="OrthoDB" id="3636008at2"/>
<proteinExistence type="inferred from homology"/>
<dbReference type="EMBL" id="CP015515">
    <property type="protein sequence ID" value="AND15789.1"/>
    <property type="molecule type" value="Genomic_DNA"/>
</dbReference>
<dbReference type="InterPro" id="IPR036390">
    <property type="entry name" value="WH_DNA-bd_sf"/>
</dbReference>
<evidence type="ECO:0000256" key="2">
    <source>
        <dbReference type="ARBA" id="ARBA00023015"/>
    </source>
</evidence>
<dbReference type="Pfam" id="PF00126">
    <property type="entry name" value="HTH_1"/>
    <property type="match status" value="1"/>
</dbReference>
<dbReference type="KEGG" id="rtn:A6122_0633"/>
<keyword evidence="2" id="KW-0805">Transcription regulation</keyword>
<dbReference type="InterPro" id="IPR036388">
    <property type="entry name" value="WH-like_DNA-bd_sf"/>
</dbReference>
<dbReference type="Pfam" id="PF03466">
    <property type="entry name" value="LysR_substrate"/>
    <property type="match status" value="1"/>
</dbReference>
<reference evidence="6 7" key="1">
    <citation type="submission" date="2016-05" db="EMBL/GenBank/DDBJ databases">
        <title>Complete genome sequence of Rathayibacter tritici NCPPB 1953.</title>
        <authorList>
            <person name="Park J."/>
            <person name="Lee H.-H."/>
            <person name="Lee S.-W."/>
            <person name="Seo Y.-S."/>
        </authorList>
    </citation>
    <scope>NUCLEOTIDE SEQUENCE [LARGE SCALE GENOMIC DNA]</scope>
    <source>
        <strain evidence="6 7">NCPPB 1953</strain>
    </source>
</reference>
<keyword evidence="7" id="KW-1185">Reference proteome</keyword>
<dbReference type="PANTHER" id="PTHR30346">
    <property type="entry name" value="TRANSCRIPTIONAL DUAL REGULATOR HCAR-RELATED"/>
    <property type="match status" value="1"/>
</dbReference>
<protein>
    <recommendedName>
        <fullName evidence="5">HTH lysR-type domain-containing protein</fullName>
    </recommendedName>
</protein>
<dbReference type="InterPro" id="IPR005119">
    <property type="entry name" value="LysR_subst-bd"/>
</dbReference>
<dbReference type="PATRIC" id="fig|33888.3.peg.704"/>
<dbReference type="CDD" id="cd05466">
    <property type="entry name" value="PBP2_LTTR_substrate"/>
    <property type="match status" value="1"/>
</dbReference>
<dbReference type="PRINTS" id="PR00039">
    <property type="entry name" value="HTHLYSR"/>
</dbReference>
<dbReference type="AlphaFoldDB" id="A0A160KRA9"/>
<organism evidence="6 7">
    <name type="scientific">Rathayibacter tritici</name>
    <dbReference type="NCBI Taxonomy" id="33888"/>
    <lineage>
        <taxon>Bacteria</taxon>
        <taxon>Bacillati</taxon>
        <taxon>Actinomycetota</taxon>
        <taxon>Actinomycetes</taxon>
        <taxon>Micrococcales</taxon>
        <taxon>Microbacteriaceae</taxon>
        <taxon>Rathayibacter</taxon>
    </lineage>
</organism>
<sequence length="296" mass="31924">MKLSQCVALISVVDEGTFTAAARIMGVTQSAISRSIAALEGELGLVLLDREYGRATLTSSGRDVLERARLIVQYAQEIASIGSVTSTEPRPFRIGVSRSFSRRLLPRLVEEIRPRRDIRLDIRVGPCAQVEEWLRDSVVDVGIATLAGLGETADLLVSDAIHVVVPARHRLAARPFVTVRDLDGERLLMVGGTSEDETVEFLRRQGGTSSVELRVDDLSTLLTLVAMGRGITLLPGIALPTSAPGLQAMQLLPAKAHCQRVASSARGREHPEVERVLTSAFACVARMASQDQALAV</sequence>
<dbReference type="SUPFAM" id="SSF46785">
    <property type="entry name" value="Winged helix' DNA-binding domain"/>
    <property type="match status" value="1"/>
</dbReference>
<dbReference type="PANTHER" id="PTHR30346:SF28">
    <property type="entry name" value="HTH-TYPE TRANSCRIPTIONAL REGULATOR CYNR"/>
    <property type="match status" value="1"/>
</dbReference>
<comment type="similarity">
    <text evidence="1">Belongs to the LysR transcriptional regulatory family.</text>
</comment>
<name>A0A160KRA9_9MICO</name>
<dbReference type="Gene3D" id="1.10.10.10">
    <property type="entry name" value="Winged helix-like DNA-binding domain superfamily/Winged helix DNA-binding domain"/>
    <property type="match status" value="1"/>
</dbReference>